<evidence type="ECO:0000313" key="6">
    <source>
        <dbReference type="Proteomes" id="UP000002939"/>
    </source>
</evidence>
<evidence type="ECO:0000256" key="1">
    <source>
        <dbReference type="ARBA" id="ARBA00022448"/>
    </source>
</evidence>
<dbReference type="EMBL" id="ACRF02000016">
    <property type="protein sequence ID" value="EEW93145.1"/>
    <property type="molecule type" value="Genomic_DNA"/>
</dbReference>
<dbReference type="PROSITE" id="PS00211">
    <property type="entry name" value="ABC_TRANSPORTER_1"/>
    <property type="match status" value="1"/>
</dbReference>
<dbReference type="PANTHER" id="PTHR42939">
    <property type="entry name" value="ABC TRANSPORTER ATP-BINDING PROTEIN ALBC-RELATED"/>
    <property type="match status" value="1"/>
</dbReference>
<dbReference type="eggNOG" id="COG1131">
    <property type="taxonomic scope" value="Bacteria"/>
</dbReference>
<protein>
    <recommendedName>
        <fullName evidence="4">ABC transporter domain-containing protein</fullName>
    </recommendedName>
</protein>
<accession>D0BJ92</accession>
<evidence type="ECO:0000256" key="3">
    <source>
        <dbReference type="ARBA" id="ARBA00022840"/>
    </source>
</evidence>
<dbReference type="InterPro" id="IPR003593">
    <property type="entry name" value="AAA+_ATPase"/>
</dbReference>
<gene>
    <name evidence="5" type="ORF">HMPREF0446_00027</name>
</gene>
<dbReference type="Pfam" id="PF00005">
    <property type="entry name" value="ABC_tran"/>
    <property type="match status" value="1"/>
</dbReference>
<reference evidence="5" key="2">
    <citation type="submission" date="2011-10" db="EMBL/GenBank/DDBJ databases">
        <title>The Genome Sequence of Granulicatella elegans ATCC 700633.</title>
        <authorList>
            <consortium name="The Broad Institute Genome Sequencing Platform"/>
            <consortium name="The Broad Institute Genome Sequencing Center for Infectious Disease"/>
            <person name="Earl A."/>
            <person name="Ward D."/>
            <person name="Feldgarden M."/>
            <person name="Gevers D."/>
            <person name="Sibley C.D."/>
            <person name="Field T.R."/>
            <person name="Grinwis M."/>
            <person name="Eshaghurshan C.S."/>
            <person name="Surette M.G."/>
            <person name="Young S.K."/>
            <person name="Zeng Q."/>
            <person name="Gargeya S."/>
            <person name="Fitzgerald M."/>
            <person name="Haas B."/>
            <person name="Abouelleil A."/>
            <person name="Alvarado L."/>
            <person name="Arachchi H.M."/>
            <person name="Berlin A."/>
            <person name="Brown A."/>
            <person name="Chapman S.B."/>
            <person name="Chen Z."/>
            <person name="Dunbar C."/>
            <person name="Freedman E."/>
            <person name="Gearin G."/>
            <person name="Goldberg J."/>
            <person name="Griggs A."/>
            <person name="Gujja S."/>
            <person name="Heiman D."/>
            <person name="Howarth C."/>
            <person name="Larson L."/>
            <person name="Lui A."/>
            <person name="MacDonald P.J.P."/>
            <person name="Montmayeur A."/>
            <person name="Murphy C."/>
            <person name="Neiman D."/>
            <person name="Pearson M."/>
            <person name="Priest M."/>
            <person name="Roberts A."/>
            <person name="Saif S."/>
            <person name="Shea T."/>
            <person name="Shenoy N."/>
            <person name="Sisk P."/>
            <person name="Stolte C."/>
            <person name="Sykes S."/>
            <person name="Wortman J."/>
            <person name="Nusbaum C."/>
            <person name="Birren B."/>
        </authorList>
    </citation>
    <scope>NUCLEOTIDE SEQUENCE [LARGE SCALE GENOMIC DNA]</scope>
    <source>
        <strain evidence="5">ATCC 700633</strain>
    </source>
</reference>
<keyword evidence="2" id="KW-0547">Nucleotide-binding</keyword>
<keyword evidence="6" id="KW-1185">Reference proteome</keyword>
<dbReference type="InterPro" id="IPR027417">
    <property type="entry name" value="P-loop_NTPase"/>
</dbReference>
<dbReference type="Proteomes" id="UP000002939">
    <property type="component" value="Unassembled WGS sequence"/>
</dbReference>
<reference evidence="5" key="1">
    <citation type="submission" date="2009-09" db="EMBL/GenBank/DDBJ databases">
        <authorList>
            <consortium name="The Broad Institute Genome Sequencing Platform"/>
            <person name="Ward D."/>
            <person name="Feldgarden M."/>
            <person name="Earl A."/>
            <person name="Young S.K."/>
            <person name="Zeng Q."/>
            <person name="Koehrsen M."/>
            <person name="Alvarado L."/>
            <person name="Berlin A."/>
            <person name="Bochicchio J."/>
            <person name="Borenstein D."/>
            <person name="Chapman S.B."/>
            <person name="Chen Z."/>
            <person name="Engels R."/>
            <person name="Freedman E."/>
            <person name="Gellesch M."/>
            <person name="Goldberg J."/>
            <person name="Griggs A."/>
            <person name="Gujja S."/>
            <person name="Heilman E."/>
            <person name="Heiman D."/>
            <person name="Hepburn T."/>
            <person name="Howarth C."/>
            <person name="Jen D."/>
            <person name="Larson L."/>
            <person name="Lewis B."/>
            <person name="Mehta T."/>
            <person name="Park D."/>
            <person name="Pearson M."/>
            <person name="Roberts A."/>
            <person name="Saif S."/>
            <person name="Shea T."/>
            <person name="Shenoy N."/>
            <person name="Sisk P."/>
            <person name="Stolte C."/>
            <person name="Sykes S."/>
            <person name="Thomson T."/>
            <person name="Walk T."/>
            <person name="White J."/>
            <person name="Yandava C."/>
            <person name="Sibley C.D."/>
            <person name="Field T.R."/>
            <person name="Grinwis M."/>
            <person name="Eshaghurshan C.S."/>
            <person name="Surette M.G."/>
            <person name="Haas B."/>
            <person name="Nusbaum C."/>
            <person name="Birren B."/>
        </authorList>
    </citation>
    <scope>NUCLEOTIDE SEQUENCE [LARGE SCALE GENOMIC DNA]</scope>
    <source>
        <strain evidence="5">ATCC 700633</strain>
    </source>
</reference>
<name>D0BJ92_9LACT</name>
<dbReference type="PANTHER" id="PTHR42939:SF5">
    <property type="entry name" value="ABC-TYPE TRANSPORTER ATP-BINDING PROTEIN ECSA"/>
    <property type="match status" value="1"/>
</dbReference>
<comment type="caution">
    <text evidence="5">The sequence shown here is derived from an EMBL/GenBank/DDBJ whole genome shotgun (WGS) entry which is preliminary data.</text>
</comment>
<dbReference type="InterPro" id="IPR003439">
    <property type="entry name" value="ABC_transporter-like_ATP-bd"/>
</dbReference>
<dbReference type="RefSeq" id="WP_006702300.1">
    <property type="nucleotide sequence ID" value="NZ_KI391971.1"/>
</dbReference>
<dbReference type="AlphaFoldDB" id="D0BJ92"/>
<keyword evidence="1" id="KW-0813">Transport</keyword>
<evidence type="ECO:0000313" key="5">
    <source>
        <dbReference type="EMBL" id="EEW93145.1"/>
    </source>
</evidence>
<dbReference type="SMART" id="SM00382">
    <property type="entry name" value="AAA"/>
    <property type="match status" value="1"/>
</dbReference>
<dbReference type="InterPro" id="IPR017871">
    <property type="entry name" value="ABC_transporter-like_CS"/>
</dbReference>
<proteinExistence type="predicted"/>
<dbReference type="HOGENOM" id="CLU_000604_1_2_9"/>
<dbReference type="CDD" id="cd03230">
    <property type="entry name" value="ABC_DR_subfamily_A"/>
    <property type="match status" value="1"/>
</dbReference>
<evidence type="ECO:0000259" key="4">
    <source>
        <dbReference type="PROSITE" id="PS50893"/>
    </source>
</evidence>
<keyword evidence="3" id="KW-0067">ATP-binding</keyword>
<dbReference type="InterPro" id="IPR051782">
    <property type="entry name" value="ABC_Transporter_VariousFunc"/>
</dbReference>
<organism evidence="5 6">
    <name type="scientific">Granulicatella elegans ATCC 700633</name>
    <dbReference type="NCBI Taxonomy" id="626369"/>
    <lineage>
        <taxon>Bacteria</taxon>
        <taxon>Bacillati</taxon>
        <taxon>Bacillota</taxon>
        <taxon>Bacilli</taxon>
        <taxon>Lactobacillales</taxon>
        <taxon>Carnobacteriaceae</taxon>
        <taxon>Granulicatella</taxon>
    </lineage>
</organism>
<dbReference type="PROSITE" id="PS50893">
    <property type="entry name" value="ABC_TRANSPORTER_2"/>
    <property type="match status" value="1"/>
</dbReference>
<dbReference type="GO" id="GO:0016887">
    <property type="term" value="F:ATP hydrolysis activity"/>
    <property type="evidence" value="ECO:0007669"/>
    <property type="project" value="InterPro"/>
</dbReference>
<feature type="domain" description="ABC transporter" evidence="4">
    <location>
        <begin position="3"/>
        <end position="233"/>
    </location>
</feature>
<dbReference type="SUPFAM" id="SSF52540">
    <property type="entry name" value="P-loop containing nucleoside triphosphate hydrolases"/>
    <property type="match status" value="1"/>
</dbReference>
<dbReference type="STRING" id="626369.HMPREF0446_00027"/>
<evidence type="ECO:0000256" key="2">
    <source>
        <dbReference type="ARBA" id="ARBA00022741"/>
    </source>
</evidence>
<sequence>MTLKVDHITAGYTQVPVIKGVSFEVQSGEICGLIGLNGAGKSTTIKCITNFIQPFSGEISIQGHTVAESVRDYRKLIAVIPETPVLYEELTFREHIELTARAYQQDTPETMHRAMELVEQFRLTKQLDWFPAYFSKGMKQKVLIVCALMLDVPLYVVDEPFLGLDPLGIRTLLNVLRAKKESGAAILMSTHVLDTAEKYCDRFIVLHDGLVQAQGDLETLKGEVQIDETSLEDVYFALTTNTGDHHE</sequence>
<dbReference type="Gene3D" id="3.40.50.300">
    <property type="entry name" value="P-loop containing nucleotide triphosphate hydrolases"/>
    <property type="match status" value="1"/>
</dbReference>
<dbReference type="GO" id="GO:0005524">
    <property type="term" value="F:ATP binding"/>
    <property type="evidence" value="ECO:0007669"/>
    <property type="project" value="UniProtKB-KW"/>
</dbReference>
<dbReference type="OrthoDB" id="9804819at2"/>